<dbReference type="InterPro" id="IPR000160">
    <property type="entry name" value="GGDEF_dom"/>
</dbReference>
<dbReference type="RefSeq" id="WP_217683434.1">
    <property type="nucleotide sequence ID" value="NZ_JAHRGL010000080.1"/>
</dbReference>
<protein>
    <submittedName>
        <fullName evidence="4">EAL domain-containing protein</fullName>
    </submittedName>
</protein>
<keyword evidence="5" id="KW-1185">Reference proteome</keyword>
<sequence length="584" mass="65246">MPVTANGYRDARILVLDDNPNNVELLLDLLDEHGYGNVRGLCEPRQLAALLEQGLPDLLLLDIRMPHLSGLQVLDQLRTRWGEQAPPVIVLSAQTDLETRLEALARGARDFVGKPFDQQEVLQRIHNTLEVHFLLRERSDQALLLGHLVDERTAEIQRLSFQDPVTALPNRPALLASLAQAAARGQALTLCHLALDGLDEVARLHGTRSSETLARHLRERLRQQLGSEASIAVWSSHEWVIHQPLLDDAELARRCRLILDCAGAAFSFEHLLIRLGARLGVSHSHMPHDDADHLVRLAALAVPEERDQWRLYQASLEAELQQRTRCRQALHEALARDQLFLVYQPKIDLRNGRVLGAEALLRWVHPELGFVSPAEFIPMAEASGDILPIGDWVIDRAIHQLEAWRDTGEVAADFSLAVNVAPLQLMQDDFATRLLERLSASTLPLGALEIEVTETGLVQDVQLARHQLQRLAEHGLSIAIDDFGTGHSSLAYLKTLPVSVLKIDRTFVSQMDTDPQDQRLAETVIDMARNFGCITVAEGVEKPEQAEMLQAMGCELAQGYWYSPPLKVEQFVEFCAERQQLATA</sequence>
<accession>A0ABS6N2V3</accession>
<evidence type="ECO:0000259" key="3">
    <source>
        <dbReference type="PROSITE" id="PS50883"/>
    </source>
</evidence>
<dbReference type="PROSITE" id="PS50110">
    <property type="entry name" value="RESPONSE_REGULATORY"/>
    <property type="match status" value="1"/>
</dbReference>
<name>A0ABS6N2V3_9GAMM</name>
<evidence type="ECO:0000313" key="4">
    <source>
        <dbReference type="EMBL" id="MBV2135004.1"/>
    </source>
</evidence>
<feature type="domain" description="EAL" evidence="3">
    <location>
        <begin position="323"/>
        <end position="579"/>
    </location>
</feature>
<reference evidence="4 5" key="1">
    <citation type="submission" date="2021-06" db="EMBL/GenBank/DDBJ databases">
        <title>Differences between aerobic and microaerobic xylene degrading microbial communities.</title>
        <authorList>
            <person name="Banerjee S."/>
            <person name="Tancsics A."/>
        </authorList>
    </citation>
    <scope>NUCLEOTIDE SEQUENCE [LARGE SCALE GENOMIC DNA]</scope>
    <source>
        <strain evidence="4 5">MAP12</strain>
    </source>
</reference>
<comment type="caution">
    <text evidence="4">The sequence shown here is derived from an EMBL/GenBank/DDBJ whole genome shotgun (WGS) entry which is preliminary data.</text>
</comment>
<dbReference type="SMART" id="SM00052">
    <property type="entry name" value="EAL"/>
    <property type="match status" value="1"/>
</dbReference>
<dbReference type="PANTHER" id="PTHR33121:SF70">
    <property type="entry name" value="SIGNALING PROTEIN YKOW"/>
    <property type="match status" value="1"/>
</dbReference>
<dbReference type="SMART" id="SM00267">
    <property type="entry name" value="GGDEF"/>
    <property type="match status" value="1"/>
</dbReference>
<dbReference type="Pfam" id="PF00563">
    <property type="entry name" value="EAL"/>
    <property type="match status" value="1"/>
</dbReference>
<evidence type="ECO:0000256" key="1">
    <source>
        <dbReference type="PROSITE-ProRule" id="PRU00169"/>
    </source>
</evidence>
<evidence type="ECO:0000259" key="2">
    <source>
        <dbReference type="PROSITE" id="PS50110"/>
    </source>
</evidence>
<gene>
    <name evidence="4" type="ORF">KRX52_19720</name>
</gene>
<feature type="modified residue" description="4-aspartylphosphate" evidence="1">
    <location>
        <position position="62"/>
    </location>
</feature>
<dbReference type="InterPro" id="IPR001789">
    <property type="entry name" value="Sig_transdc_resp-reg_receiver"/>
</dbReference>
<feature type="domain" description="Response regulatory" evidence="2">
    <location>
        <begin position="12"/>
        <end position="129"/>
    </location>
</feature>
<proteinExistence type="predicted"/>
<dbReference type="Pfam" id="PF00072">
    <property type="entry name" value="Response_reg"/>
    <property type="match status" value="1"/>
</dbReference>
<organism evidence="4 5">
    <name type="scientific">Geopseudomonas aromaticivorans</name>
    <dbReference type="NCBI Taxonomy" id="2849492"/>
    <lineage>
        <taxon>Bacteria</taxon>
        <taxon>Pseudomonadati</taxon>
        <taxon>Pseudomonadota</taxon>
        <taxon>Gammaproteobacteria</taxon>
        <taxon>Pseudomonadales</taxon>
        <taxon>Pseudomonadaceae</taxon>
        <taxon>Geopseudomonas</taxon>
    </lineage>
</organism>
<dbReference type="InterPro" id="IPR001633">
    <property type="entry name" value="EAL_dom"/>
</dbReference>
<dbReference type="Pfam" id="PF00990">
    <property type="entry name" value="GGDEF"/>
    <property type="match status" value="1"/>
</dbReference>
<dbReference type="Proteomes" id="UP000813068">
    <property type="component" value="Unassembled WGS sequence"/>
</dbReference>
<dbReference type="EMBL" id="JAHRGL010000080">
    <property type="protein sequence ID" value="MBV2135004.1"/>
    <property type="molecule type" value="Genomic_DNA"/>
</dbReference>
<dbReference type="PANTHER" id="PTHR33121">
    <property type="entry name" value="CYCLIC DI-GMP PHOSPHODIESTERASE PDEF"/>
    <property type="match status" value="1"/>
</dbReference>
<dbReference type="SMART" id="SM00448">
    <property type="entry name" value="REC"/>
    <property type="match status" value="1"/>
</dbReference>
<dbReference type="InterPro" id="IPR050706">
    <property type="entry name" value="Cyclic-di-GMP_PDE-like"/>
</dbReference>
<dbReference type="CDD" id="cd01948">
    <property type="entry name" value="EAL"/>
    <property type="match status" value="1"/>
</dbReference>
<evidence type="ECO:0000313" key="5">
    <source>
        <dbReference type="Proteomes" id="UP000813068"/>
    </source>
</evidence>
<keyword evidence="1" id="KW-0597">Phosphoprotein</keyword>
<dbReference type="PROSITE" id="PS50883">
    <property type="entry name" value="EAL"/>
    <property type="match status" value="1"/>
</dbReference>